<dbReference type="Pfam" id="PF13508">
    <property type="entry name" value="Acetyltransf_7"/>
    <property type="match status" value="1"/>
</dbReference>
<dbReference type="CDD" id="cd04301">
    <property type="entry name" value="NAT_SF"/>
    <property type="match status" value="1"/>
</dbReference>
<dbReference type="SUPFAM" id="SSF55729">
    <property type="entry name" value="Acyl-CoA N-acyltransferases (Nat)"/>
    <property type="match status" value="1"/>
</dbReference>
<dbReference type="PROSITE" id="PS51186">
    <property type="entry name" value="GNAT"/>
    <property type="match status" value="1"/>
</dbReference>
<protein>
    <submittedName>
        <fullName evidence="2">GNAT family N-acetyltransferase</fullName>
    </submittedName>
</protein>
<dbReference type="EMBL" id="DWZI01000063">
    <property type="protein sequence ID" value="HJA86932.1"/>
    <property type="molecule type" value="Genomic_DNA"/>
</dbReference>
<dbReference type="Proteomes" id="UP000823862">
    <property type="component" value="Unassembled WGS sequence"/>
</dbReference>
<dbReference type="InterPro" id="IPR000182">
    <property type="entry name" value="GNAT_dom"/>
</dbReference>
<dbReference type="InterPro" id="IPR016181">
    <property type="entry name" value="Acyl_CoA_acyltransferase"/>
</dbReference>
<evidence type="ECO:0000259" key="1">
    <source>
        <dbReference type="PROSITE" id="PS51186"/>
    </source>
</evidence>
<proteinExistence type="predicted"/>
<comment type="caution">
    <text evidence="2">The sequence shown here is derived from an EMBL/GenBank/DDBJ whole genome shotgun (WGS) entry which is preliminary data.</text>
</comment>
<dbReference type="GO" id="GO:0016747">
    <property type="term" value="F:acyltransferase activity, transferring groups other than amino-acyl groups"/>
    <property type="evidence" value="ECO:0007669"/>
    <property type="project" value="InterPro"/>
</dbReference>
<evidence type="ECO:0000313" key="2">
    <source>
        <dbReference type="EMBL" id="HJA86932.1"/>
    </source>
</evidence>
<feature type="domain" description="N-acetyltransferase" evidence="1">
    <location>
        <begin position="1"/>
        <end position="125"/>
    </location>
</feature>
<name>A0A9D2HZV5_9BACE</name>
<dbReference type="Gene3D" id="3.40.630.30">
    <property type="match status" value="1"/>
</dbReference>
<sequence length="125" mass="14430">MIDAYLERGSLYVMSDKSGDVLAVAVVTIEGEGICELKNLAVSPLYQRKGWGRRLVEYLCRIYRTSCHTMLVGTGESRQTLNFYQSCGFVYSHRVPDFFTQNYDHPIVEEGKLLRDMIYFRKNLS</sequence>
<gene>
    <name evidence="2" type="ORF">H9950_12230</name>
</gene>
<reference evidence="2" key="1">
    <citation type="journal article" date="2021" name="PeerJ">
        <title>Extensive microbial diversity within the chicken gut microbiome revealed by metagenomics and culture.</title>
        <authorList>
            <person name="Gilroy R."/>
            <person name="Ravi A."/>
            <person name="Getino M."/>
            <person name="Pursley I."/>
            <person name="Horton D.L."/>
            <person name="Alikhan N.F."/>
            <person name="Baker D."/>
            <person name="Gharbi K."/>
            <person name="Hall N."/>
            <person name="Watson M."/>
            <person name="Adriaenssens E.M."/>
            <person name="Foster-Nyarko E."/>
            <person name="Jarju S."/>
            <person name="Secka A."/>
            <person name="Antonio M."/>
            <person name="Oren A."/>
            <person name="Chaudhuri R.R."/>
            <person name="La Ragione R."/>
            <person name="Hildebrand F."/>
            <person name="Pallen M.J."/>
        </authorList>
    </citation>
    <scope>NUCLEOTIDE SEQUENCE</scope>
    <source>
        <strain evidence="2">ChiHjej12B11-9795</strain>
    </source>
</reference>
<organism evidence="2 3">
    <name type="scientific">Candidatus Bacteroides avicola</name>
    <dbReference type="NCBI Taxonomy" id="2838468"/>
    <lineage>
        <taxon>Bacteria</taxon>
        <taxon>Pseudomonadati</taxon>
        <taxon>Bacteroidota</taxon>
        <taxon>Bacteroidia</taxon>
        <taxon>Bacteroidales</taxon>
        <taxon>Bacteroidaceae</taxon>
        <taxon>Bacteroides</taxon>
    </lineage>
</organism>
<dbReference type="AlphaFoldDB" id="A0A9D2HZV5"/>
<evidence type="ECO:0000313" key="3">
    <source>
        <dbReference type="Proteomes" id="UP000823862"/>
    </source>
</evidence>
<reference evidence="2" key="2">
    <citation type="submission" date="2021-04" db="EMBL/GenBank/DDBJ databases">
        <authorList>
            <person name="Gilroy R."/>
        </authorList>
    </citation>
    <scope>NUCLEOTIDE SEQUENCE</scope>
    <source>
        <strain evidence="2">ChiHjej12B11-9795</strain>
    </source>
</reference>
<accession>A0A9D2HZV5</accession>